<dbReference type="Ensembl" id="ENSCCRT00010058165.1">
    <property type="protein sequence ID" value="ENSCCRP00010053067.1"/>
    <property type="gene ID" value="ENSCCRG00010022494.1"/>
</dbReference>
<feature type="coiled-coil region" evidence="1">
    <location>
        <begin position="171"/>
        <end position="198"/>
    </location>
</feature>
<dbReference type="AlphaFoldDB" id="A0A8C1KY67"/>
<evidence type="ECO:0000256" key="1">
    <source>
        <dbReference type="SAM" id="Coils"/>
    </source>
</evidence>
<reference evidence="2" key="1">
    <citation type="submission" date="2025-08" db="UniProtKB">
        <authorList>
            <consortium name="Ensembl"/>
        </authorList>
    </citation>
    <scope>IDENTIFICATION</scope>
</reference>
<dbReference type="Gene3D" id="3.30.70.1820">
    <property type="entry name" value="L1 transposable element, RRM domain"/>
    <property type="match status" value="1"/>
</dbReference>
<sequence length="344" mass="38243">MVSGGVHGGFLLKSNTISDVLQISQHNHRSIVINSCYLGFLWDGDDGGGSEGKAKHIQKTLSPFTIIGPNIVDKVTASTQETTSENSISLQTLREELQVSREEVLVQLKIATSFNDIKANISSLREETKADIHAIHDELAVELARLRLTQAETVSNVEEMGNTLSKMMDRVTALEQSHQVIAKECKKLQDKCLDLENRSRRQNLHLVGIKEGAEGGNITRFLTEFFPEVLGAEIFDSPVMIDSLHRTLALRPAAGETPRAILVRLHYYTDNFKILDLGKAKGSLMYKGAQVHIFPQMSPEVTKLRAAFNPVKRKLCETNIGYSLFYQARLAITVDGVRHSFDSL</sequence>
<proteinExistence type="predicted"/>
<keyword evidence="3" id="KW-1185">Reference proteome</keyword>
<name>A0A8C1KY67_CYPCA</name>
<organism evidence="2 3">
    <name type="scientific">Cyprinus carpio</name>
    <name type="common">Common carp</name>
    <dbReference type="NCBI Taxonomy" id="7962"/>
    <lineage>
        <taxon>Eukaryota</taxon>
        <taxon>Metazoa</taxon>
        <taxon>Chordata</taxon>
        <taxon>Craniata</taxon>
        <taxon>Vertebrata</taxon>
        <taxon>Euteleostomi</taxon>
        <taxon>Actinopterygii</taxon>
        <taxon>Neopterygii</taxon>
        <taxon>Teleostei</taxon>
        <taxon>Ostariophysi</taxon>
        <taxon>Cypriniformes</taxon>
        <taxon>Cyprinidae</taxon>
        <taxon>Cyprininae</taxon>
        <taxon>Cyprinus</taxon>
    </lineage>
</organism>
<dbReference type="PANTHER" id="PTHR11505">
    <property type="entry name" value="L1 TRANSPOSABLE ELEMENT-RELATED"/>
    <property type="match status" value="1"/>
</dbReference>
<reference evidence="2" key="2">
    <citation type="submission" date="2025-09" db="UniProtKB">
        <authorList>
            <consortium name="Ensembl"/>
        </authorList>
    </citation>
    <scope>IDENTIFICATION</scope>
</reference>
<dbReference type="InterPro" id="IPR004244">
    <property type="entry name" value="Transposase_22"/>
</dbReference>
<evidence type="ECO:0000313" key="3">
    <source>
        <dbReference type="Proteomes" id="UP000694427"/>
    </source>
</evidence>
<protein>
    <submittedName>
        <fullName evidence="2">Uncharacterized protein</fullName>
    </submittedName>
</protein>
<keyword evidence="1" id="KW-0175">Coiled coil</keyword>
<accession>A0A8C1KY67</accession>
<evidence type="ECO:0000313" key="2">
    <source>
        <dbReference type="Ensembl" id="ENSCCRP00010053067.1"/>
    </source>
</evidence>
<dbReference type="Proteomes" id="UP000694427">
    <property type="component" value="Unplaced"/>
</dbReference>